<organism evidence="3 4">
    <name type="scientific">Aminithiophilus ramosus</name>
    <dbReference type="NCBI Taxonomy" id="3029084"/>
    <lineage>
        <taxon>Bacteria</taxon>
        <taxon>Thermotogati</taxon>
        <taxon>Synergistota</taxon>
        <taxon>Synergistia</taxon>
        <taxon>Synergistales</taxon>
        <taxon>Aminithiophilaceae</taxon>
        <taxon>Aminithiophilus</taxon>
    </lineage>
</organism>
<evidence type="ECO:0000259" key="1">
    <source>
        <dbReference type="Pfam" id="PF00534"/>
    </source>
</evidence>
<dbReference type="Pfam" id="PF13579">
    <property type="entry name" value="Glyco_trans_4_4"/>
    <property type="match status" value="1"/>
</dbReference>
<dbReference type="InterPro" id="IPR028098">
    <property type="entry name" value="Glyco_trans_4-like_N"/>
</dbReference>
<dbReference type="CDD" id="cd03794">
    <property type="entry name" value="GT4_WbuB-like"/>
    <property type="match status" value="1"/>
</dbReference>
<feature type="domain" description="Glycosyltransferase subfamily 4-like N-terminal" evidence="2">
    <location>
        <begin position="18"/>
        <end position="193"/>
    </location>
</feature>
<dbReference type="PANTHER" id="PTHR12526">
    <property type="entry name" value="GLYCOSYLTRANSFERASE"/>
    <property type="match status" value="1"/>
</dbReference>
<dbReference type="PANTHER" id="PTHR12526:SF638">
    <property type="entry name" value="SPORE COAT PROTEIN SA"/>
    <property type="match status" value="1"/>
</dbReference>
<keyword evidence="4" id="KW-1185">Reference proteome</keyword>
<dbReference type="Proteomes" id="UP000671879">
    <property type="component" value="Chromosome"/>
</dbReference>
<evidence type="ECO:0000259" key="2">
    <source>
        <dbReference type="Pfam" id="PF13579"/>
    </source>
</evidence>
<name>A0A9Q7A6L7_9BACT</name>
<dbReference type="RefSeq" id="WP_274373099.1">
    <property type="nucleotide sequence ID" value="NZ_CP072943.1"/>
</dbReference>
<feature type="domain" description="Glycosyl transferase family 1" evidence="1">
    <location>
        <begin position="207"/>
        <end position="372"/>
    </location>
</feature>
<dbReference type="AlphaFoldDB" id="A0A9Q7A6L7"/>
<dbReference type="KEGG" id="aram:KAR29_11340"/>
<evidence type="ECO:0000313" key="3">
    <source>
        <dbReference type="EMBL" id="QTX31905.1"/>
    </source>
</evidence>
<dbReference type="SUPFAM" id="SSF53756">
    <property type="entry name" value="UDP-Glycosyltransferase/glycogen phosphorylase"/>
    <property type="match status" value="1"/>
</dbReference>
<dbReference type="Pfam" id="PF00534">
    <property type="entry name" value="Glycos_transf_1"/>
    <property type="match status" value="1"/>
</dbReference>
<dbReference type="EMBL" id="CP072943">
    <property type="protein sequence ID" value="QTX31905.1"/>
    <property type="molecule type" value="Genomic_DNA"/>
</dbReference>
<proteinExistence type="predicted"/>
<reference evidence="4" key="1">
    <citation type="submission" date="2021-04" db="EMBL/GenBank/DDBJ databases">
        <title>A novel Synergistetes isolate from a pyrite-forming mixed culture.</title>
        <authorList>
            <person name="Bunk B."/>
            <person name="Sproer C."/>
            <person name="Spring S."/>
            <person name="Pester M."/>
        </authorList>
    </citation>
    <scope>NUCLEOTIDE SEQUENCE [LARGE SCALE GENOMIC DNA]</scope>
    <source>
        <strain evidence="4">J.5.4.2-T.3.5.2</strain>
    </source>
</reference>
<accession>A0A9Q7A6L7</accession>
<sequence length="415" mass="46554">MKILYLHQYFNTPAMAGGTRSYEMGRRLVAWGHEVHMITTDRDGRFPKDKIWHETEEAGIHVHWTPVPYGNAMPYNERIKAFFAFSWRAARRAVAIGGDIVFATSTPLTIAIPGVYASKRLGIPMVFEVRDLWPEVPIALGALRNPVTIKTARALERFAYKNSSKIVALSPGMKDGIVKTGYPAEHVAVIPNGSDVEFFDVLSSVGEELRRKTPWLGDRKLVVYIGTLGKVNNVSYLVDVAVEMAKLDPKIAFLVIGDGQEKKYIKDKAINSGVFNDNFYMMDPIPKNEVPKWMSAASVATSFVDQVKELEINSANKFFDTLAAGKPIAINYGGWQADIIDKYRNGCQLDPNDTFGAAKILFYFINNENQLLAASMASKKVARELFDRNMLAKQFESLLVQAKNVYLNSKRERIQ</sequence>
<dbReference type="Gene3D" id="3.40.50.2000">
    <property type="entry name" value="Glycogen Phosphorylase B"/>
    <property type="match status" value="2"/>
</dbReference>
<evidence type="ECO:0000313" key="4">
    <source>
        <dbReference type="Proteomes" id="UP000671879"/>
    </source>
</evidence>
<protein>
    <submittedName>
        <fullName evidence="3">Glycosyltransferase family 4 protein</fullName>
    </submittedName>
</protein>
<dbReference type="GO" id="GO:0016757">
    <property type="term" value="F:glycosyltransferase activity"/>
    <property type="evidence" value="ECO:0007669"/>
    <property type="project" value="InterPro"/>
</dbReference>
<dbReference type="InterPro" id="IPR001296">
    <property type="entry name" value="Glyco_trans_1"/>
</dbReference>
<gene>
    <name evidence="3" type="ORF">KAR29_11340</name>
</gene>